<gene>
    <name evidence="2" type="ORF">P5G52_15730</name>
</gene>
<feature type="domain" description="GmrSD restriction endonucleases N-terminal" evidence="1">
    <location>
        <begin position="5"/>
        <end position="232"/>
    </location>
</feature>
<name>A0ABT8K4E6_9MICC</name>
<dbReference type="PANTHER" id="PTHR37292">
    <property type="entry name" value="VNG6097C"/>
    <property type="match status" value="1"/>
</dbReference>
<protein>
    <submittedName>
        <fullName evidence="2">DUF262 domain-containing protein</fullName>
    </submittedName>
</protein>
<evidence type="ECO:0000313" key="2">
    <source>
        <dbReference type="EMBL" id="MDN4612318.1"/>
    </source>
</evidence>
<accession>A0ABT8K4E6</accession>
<keyword evidence="3" id="KW-1185">Reference proteome</keyword>
<dbReference type="InterPro" id="IPR004919">
    <property type="entry name" value="GmrSD_N"/>
</dbReference>
<dbReference type="RefSeq" id="WP_301229253.1">
    <property type="nucleotide sequence ID" value="NZ_JAROCG010000002.1"/>
</dbReference>
<dbReference type="Proteomes" id="UP001174209">
    <property type="component" value="Unassembled WGS sequence"/>
</dbReference>
<proteinExistence type="predicted"/>
<evidence type="ECO:0000313" key="3">
    <source>
        <dbReference type="Proteomes" id="UP001174209"/>
    </source>
</evidence>
<sequence length="583" mass="65965">MKDWFTSVAERRLRLPRFQRFEAWSHNEVGSLLETVLRKLPAGAVLVLKVGAEEPFASRELESAPALRPGDRVTEHLLDGQQRLTALWRAMHDNYSNRTYFVRFENDDEEGSQPAPRVLGQYRWNRGGKLYPLWCEDPIEVHRRGYIPLRLLNPLGNDQRNEWALTATDGNFQDAWQLNLRVQELATNVSQYNIPYLSLPEETPKDVALDVFIKMNTSSVRLSAFDIVVAQLEEATGSSLHELVEDLHAAVPTLQRYIDGGTLALDCAALRSDRAPNQRSYQRMNISDVAGDWDRIIAGIKWAIEMLDAERIYDAQRLPSVASLPIIAALHQYFPSSLDEAGNARRLLRAYLWRSFLTRRYDQSASTRALQDYRGLRRLLLGEESDWKTAPIFDEEVTPLPTEDDLIGAAWPRGREVLARGLLAVALREGARDIADDQTVTAGNLSKREYHHLFPDSLLLKIGKAEQQKTMRALNCALISWSTNRNISNKSPLQYLQDRVSRADMGEDAVRARFASHLIPYAELAEAGPYLESDGEKLVRDYDNFLAARARMMLPVVQSLCEGVGSQSSRGLRATEVQAARVP</sequence>
<organism evidence="2 3">
    <name type="scientific">Arthrobacter burdickii</name>
    <dbReference type="NCBI Taxonomy" id="3035920"/>
    <lineage>
        <taxon>Bacteria</taxon>
        <taxon>Bacillati</taxon>
        <taxon>Actinomycetota</taxon>
        <taxon>Actinomycetes</taxon>
        <taxon>Micrococcales</taxon>
        <taxon>Micrococcaceae</taxon>
        <taxon>Arthrobacter</taxon>
    </lineage>
</organism>
<reference evidence="2" key="1">
    <citation type="submission" date="2023-06" db="EMBL/GenBank/DDBJ databases">
        <title>MT1 and MT2 Draft Genomes of Novel Species.</title>
        <authorList>
            <person name="Venkateswaran K."/>
        </authorList>
    </citation>
    <scope>NUCLEOTIDE SEQUENCE</scope>
    <source>
        <strain evidence="2">IIF3SC-B10</strain>
    </source>
</reference>
<evidence type="ECO:0000259" key="1">
    <source>
        <dbReference type="Pfam" id="PF03235"/>
    </source>
</evidence>
<dbReference type="EMBL" id="JAROCG010000002">
    <property type="protein sequence ID" value="MDN4612318.1"/>
    <property type="molecule type" value="Genomic_DNA"/>
</dbReference>
<comment type="caution">
    <text evidence="2">The sequence shown here is derived from an EMBL/GenBank/DDBJ whole genome shotgun (WGS) entry which is preliminary data.</text>
</comment>
<dbReference type="PANTHER" id="PTHR37292:SF2">
    <property type="entry name" value="DUF262 DOMAIN-CONTAINING PROTEIN"/>
    <property type="match status" value="1"/>
</dbReference>
<dbReference type="Pfam" id="PF03235">
    <property type="entry name" value="GmrSD_N"/>
    <property type="match status" value="1"/>
</dbReference>